<dbReference type="Proteomes" id="UP001589767">
    <property type="component" value="Unassembled WGS sequence"/>
</dbReference>
<feature type="signal peptide" evidence="9">
    <location>
        <begin position="1"/>
        <end position="32"/>
    </location>
</feature>
<reference evidence="12 13" key="1">
    <citation type="submission" date="2024-09" db="EMBL/GenBank/DDBJ databases">
        <authorList>
            <person name="Sun Q."/>
            <person name="Mori K."/>
        </authorList>
    </citation>
    <scope>NUCLEOTIDE SEQUENCE [LARGE SCALE GENOMIC DNA]</scope>
    <source>
        <strain evidence="12 13">CCM 7539</strain>
    </source>
</reference>
<dbReference type="PANTHER" id="PTHR30451">
    <property type="entry name" value="OUTER MEMBRANE USHER PROTEIN"/>
    <property type="match status" value="1"/>
</dbReference>
<dbReference type="InterPro" id="IPR025885">
    <property type="entry name" value="PapC_N"/>
</dbReference>
<dbReference type="PANTHER" id="PTHR30451:SF20">
    <property type="entry name" value="FIMBRIAE USHER"/>
    <property type="match status" value="1"/>
</dbReference>
<dbReference type="Gene3D" id="2.60.40.2070">
    <property type="match status" value="1"/>
</dbReference>
<comment type="caution">
    <text evidence="12">The sequence shown here is derived from an EMBL/GenBank/DDBJ whole genome shotgun (WGS) entry which is preliminary data.</text>
</comment>
<evidence type="ECO:0000256" key="5">
    <source>
        <dbReference type="ARBA" id="ARBA00022692"/>
    </source>
</evidence>
<dbReference type="SUPFAM" id="SSF141729">
    <property type="entry name" value="FimD N-terminal domain-like"/>
    <property type="match status" value="1"/>
</dbReference>
<keyword evidence="13" id="KW-1185">Reference proteome</keyword>
<evidence type="ECO:0000256" key="7">
    <source>
        <dbReference type="ARBA" id="ARBA00023136"/>
    </source>
</evidence>
<dbReference type="Pfam" id="PF00577">
    <property type="entry name" value="Usher"/>
    <property type="match status" value="1"/>
</dbReference>
<evidence type="ECO:0000259" key="11">
    <source>
        <dbReference type="Pfam" id="PF13954"/>
    </source>
</evidence>
<keyword evidence="4" id="KW-1134">Transmembrane beta strand</keyword>
<dbReference type="Gene3D" id="2.60.40.2610">
    <property type="entry name" value="Outer membrane usher protein FimD, plug domain"/>
    <property type="match status" value="1"/>
</dbReference>
<dbReference type="Pfam" id="PF13954">
    <property type="entry name" value="PapC_N"/>
    <property type="match status" value="1"/>
</dbReference>
<dbReference type="EMBL" id="JBHLWB010000001">
    <property type="protein sequence ID" value="MFC0308375.1"/>
    <property type="molecule type" value="Genomic_DNA"/>
</dbReference>
<evidence type="ECO:0000256" key="8">
    <source>
        <dbReference type="ARBA" id="ARBA00023237"/>
    </source>
</evidence>
<dbReference type="Gene3D" id="2.60.40.3110">
    <property type="match status" value="1"/>
</dbReference>
<comment type="subcellular location">
    <subcellularLocation>
        <location evidence="1">Cell outer membrane</location>
        <topology evidence="1">Multi-pass membrane protein</topology>
    </subcellularLocation>
</comment>
<proteinExistence type="inferred from homology"/>
<evidence type="ECO:0000259" key="10">
    <source>
        <dbReference type="Pfam" id="PF13953"/>
    </source>
</evidence>
<dbReference type="Pfam" id="PF13953">
    <property type="entry name" value="PapC_C"/>
    <property type="match status" value="1"/>
</dbReference>
<dbReference type="RefSeq" id="WP_382368221.1">
    <property type="nucleotide sequence ID" value="NZ_JBHLWB010000001.1"/>
</dbReference>
<dbReference type="InterPro" id="IPR025949">
    <property type="entry name" value="PapC-like_C"/>
</dbReference>
<evidence type="ECO:0000256" key="6">
    <source>
        <dbReference type="ARBA" id="ARBA00022729"/>
    </source>
</evidence>
<evidence type="ECO:0000313" key="12">
    <source>
        <dbReference type="EMBL" id="MFC0308375.1"/>
    </source>
</evidence>
<dbReference type="InterPro" id="IPR043142">
    <property type="entry name" value="PapC-like_C_sf"/>
</dbReference>
<gene>
    <name evidence="12" type="ORF">ACFFHK_01470</name>
</gene>
<dbReference type="Gene3D" id="3.10.20.410">
    <property type="match status" value="1"/>
</dbReference>
<keyword evidence="3" id="KW-0813">Transport</keyword>
<keyword evidence="6 9" id="KW-0732">Signal</keyword>
<evidence type="ECO:0000256" key="4">
    <source>
        <dbReference type="ARBA" id="ARBA00022452"/>
    </source>
</evidence>
<dbReference type="InterPro" id="IPR042186">
    <property type="entry name" value="FimD_plug_dom"/>
</dbReference>
<accession>A0ABV6GYD3</accession>
<comment type="similarity">
    <text evidence="2">Belongs to the fimbrial export usher family.</text>
</comment>
<evidence type="ECO:0000313" key="13">
    <source>
        <dbReference type="Proteomes" id="UP001589767"/>
    </source>
</evidence>
<keyword evidence="8" id="KW-0998">Cell outer membrane</keyword>
<feature type="chain" id="PRO_5045376343" evidence="9">
    <location>
        <begin position="33"/>
        <end position="840"/>
    </location>
</feature>
<dbReference type="InterPro" id="IPR000015">
    <property type="entry name" value="Fimb_usher"/>
</dbReference>
<protein>
    <submittedName>
        <fullName evidence="12">Fimbria/pilus outer membrane usher protein</fullName>
    </submittedName>
</protein>
<keyword evidence="5" id="KW-0812">Transmembrane</keyword>
<keyword evidence="7" id="KW-0472">Membrane</keyword>
<evidence type="ECO:0000256" key="9">
    <source>
        <dbReference type="SAM" id="SignalP"/>
    </source>
</evidence>
<organism evidence="12 13">
    <name type="scientific">Gallibacterium trehalosifermentans</name>
    <dbReference type="NCBI Taxonomy" id="516935"/>
    <lineage>
        <taxon>Bacteria</taxon>
        <taxon>Pseudomonadati</taxon>
        <taxon>Pseudomonadota</taxon>
        <taxon>Gammaproteobacteria</taxon>
        <taxon>Pasteurellales</taxon>
        <taxon>Pasteurellaceae</taxon>
        <taxon>Gallibacterium</taxon>
    </lineage>
</organism>
<sequence>MQKTGIRKSFHLTTLCSAILSGIAGISSVAVADEIDDGVEFNPIFLQGMSGVTIDVNRFRYTNPIAAGKYVADVYVNEQFRGRVQLSFAEVPNKNTTALCATDTLLAILDFSDYAFANSLEHQGGQCAFLHDKVPEANIHFDIATLRLDVNVPQAYLYQRPSGYISPAQWQDGVPVAFVRYDASRYQYRYGNTQSELSYLGVDAGVNVFGWALRHRGSQSWQDGVRSPYQTILTYAQRDIAALRGQFTIGDFYTSGLLMDSLPLRGAQLTSDDRMLASSVRGYAPRIQGVANSNAKVTIRQNGRVIKEITTPAGPFSIEDLYPTGYGGDIEVEILEANGEIRTFRIPYTATAQLIRPGYSRYQLAIGRYRHNEGVYPEKIAQATWQYGLSNNITFNLGATLTKNYHAEQVGLAVNTLIGAFAANATFSTATFTNSENTRKGYSLYASYNTRIEPTNTSVTLAAYRYLSRDYFSLQDVLTANNSQFLDDVAYDYGAYRAYRTKNQFNVSISQALQGRWGYLYLTGSTSTYWDTQKKQYEYQVGYSNYYKKLNYSVSFSQAKNHYNEKDNRFYVNLSLPLGEKSSTYITQSINLYRQQQYSTSTAVSGAFGEESNYSYNASFSRNQTKQQYYALSGNYTGSLVNVNASWGRDNRRNQQYSLSASGAMVIHPKGVTLTNTLDDTFAIIHAKGAAGAKINNAIANRLDYFGNGIVPYLEPYSVNYVGIDTTDIPDSVELSATEQQVIPRANSAMLVDFATQVGRVAFLELNDMPELPPIGTEAFDENLQSVGVVAQGGRIYTRGLSNKGTLTLSWADKTCRIDYQLSTEKQDENLLIVPVVCKE</sequence>
<name>A0ABV6GYD3_9PAST</name>
<feature type="domain" description="PapC N-terminal" evidence="11">
    <location>
        <begin position="40"/>
        <end position="184"/>
    </location>
</feature>
<evidence type="ECO:0000256" key="2">
    <source>
        <dbReference type="ARBA" id="ARBA00008064"/>
    </source>
</evidence>
<evidence type="ECO:0000256" key="1">
    <source>
        <dbReference type="ARBA" id="ARBA00004571"/>
    </source>
</evidence>
<feature type="domain" description="PapC-like C-terminal" evidence="10">
    <location>
        <begin position="773"/>
        <end position="823"/>
    </location>
</feature>
<evidence type="ECO:0000256" key="3">
    <source>
        <dbReference type="ARBA" id="ARBA00022448"/>
    </source>
</evidence>
<dbReference type="InterPro" id="IPR037224">
    <property type="entry name" value="PapC_N_sf"/>
</dbReference>